<gene>
    <name evidence="4" type="ORF">SNEC2469_LOCUS22775</name>
</gene>
<feature type="compositionally biased region" description="Polar residues" evidence="2">
    <location>
        <begin position="361"/>
        <end position="379"/>
    </location>
</feature>
<dbReference type="InterPro" id="IPR001932">
    <property type="entry name" value="PPM-type_phosphatase-like_dom"/>
</dbReference>
<protein>
    <recommendedName>
        <fullName evidence="3">PPM-type phosphatase domain-containing protein</fullName>
    </recommendedName>
</protein>
<feature type="compositionally biased region" description="Basic and acidic residues" evidence="2">
    <location>
        <begin position="72"/>
        <end position="92"/>
    </location>
</feature>
<dbReference type="OrthoDB" id="416093at2759"/>
<name>A0A812Y9J2_9DINO</name>
<dbReference type="EMBL" id="CAJNJA010041777">
    <property type="protein sequence ID" value="CAE7777816.1"/>
    <property type="molecule type" value="Genomic_DNA"/>
</dbReference>
<dbReference type="Gene3D" id="3.60.40.10">
    <property type="entry name" value="PPM-type phosphatase domain"/>
    <property type="match status" value="1"/>
</dbReference>
<evidence type="ECO:0000313" key="5">
    <source>
        <dbReference type="Proteomes" id="UP000601435"/>
    </source>
</evidence>
<feature type="region of interest" description="Disordered" evidence="2">
    <location>
        <begin position="339"/>
        <end position="385"/>
    </location>
</feature>
<proteinExistence type="predicted"/>
<feature type="coiled-coil region" evidence="1">
    <location>
        <begin position="134"/>
        <end position="168"/>
    </location>
</feature>
<dbReference type="SUPFAM" id="SSF81606">
    <property type="entry name" value="PP2C-like"/>
    <property type="match status" value="1"/>
</dbReference>
<feature type="region of interest" description="Disordered" evidence="2">
    <location>
        <begin position="43"/>
        <end position="111"/>
    </location>
</feature>
<reference evidence="4" key="1">
    <citation type="submission" date="2021-02" db="EMBL/GenBank/DDBJ databases">
        <authorList>
            <person name="Dougan E. K."/>
            <person name="Rhodes N."/>
            <person name="Thang M."/>
            <person name="Chan C."/>
        </authorList>
    </citation>
    <scope>NUCLEOTIDE SEQUENCE</scope>
</reference>
<evidence type="ECO:0000313" key="4">
    <source>
        <dbReference type="EMBL" id="CAE7777816.1"/>
    </source>
</evidence>
<feature type="non-terminal residue" evidence="4">
    <location>
        <position position="555"/>
    </location>
</feature>
<comment type="caution">
    <text evidence="4">The sequence shown here is derived from an EMBL/GenBank/DDBJ whole genome shotgun (WGS) entry which is preliminary data.</text>
</comment>
<organism evidence="4 5">
    <name type="scientific">Symbiodinium necroappetens</name>
    <dbReference type="NCBI Taxonomy" id="1628268"/>
    <lineage>
        <taxon>Eukaryota</taxon>
        <taxon>Sar</taxon>
        <taxon>Alveolata</taxon>
        <taxon>Dinophyceae</taxon>
        <taxon>Suessiales</taxon>
        <taxon>Symbiodiniaceae</taxon>
        <taxon>Symbiodinium</taxon>
    </lineage>
</organism>
<evidence type="ECO:0000256" key="2">
    <source>
        <dbReference type="SAM" id="MobiDB-lite"/>
    </source>
</evidence>
<accession>A0A812Y9J2</accession>
<feature type="compositionally biased region" description="Basic and acidic residues" evidence="2">
    <location>
        <begin position="43"/>
        <end position="54"/>
    </location>
</feature>
<evidence type="ECO:0000256" key="1">
    <source>
        <dbReference type="SAM" id="Coils"/>
    </source>
</evidence>
<dbReference type="InterPro" id="IPR036457">
    <property type="entry name" value="PPM-type-like_dom_sf"/>
</dbReference>
<feature type="domain" description="PPM-type phosphatase" evidence="3">
    <location>
        <begin position="423"/>
        <end position="523"/>
    </location>
</feature>
<feature type="non-terminal residue" evidence="4">
    <location>
        <position position="1"/>
    </location>
</feature>
<sequence length="555" mass="61063">EERAHQALLALEQSTVANATSSQDYEQALAAFEGVREEVRKMSEDVEKSERTMLEKQQTMEQDLAEKKRRLADKEASLEEAEKTKEAKRAEAEEAGQLVDKHKSGHEEADSALHAARAALEEQQTLRDEAIASHDIAKAEVIEAAKQKEELEKKHRREQESLELLKKVKREIEDFYKDTDALQASVAKEEARNPEVPAHELLAQSPKLKPALVSYNDVVKAFLEVFVHEADHLLYGTIQPAVAQIKRNSWQEILAVCDADVEREKSFDLHVGQGDPGEELEMEAEKKNNFDELQEKCGAGLWKVVGLSRLSFPSYNGASEQVEEWWDEVGETVEEYSVRERSMESAVGTEQPTTSKEDPLSETSSMSAASPVQVQSKVTESPGDLHSMQKVEDTLIFCRTPDVKASRCIHPSLGSNSVILKSRGQVAAGLSVTRSFGVGPFAFDLSPDVDFKVPVEVITAVPELSAFAIDPEEDVMLILVTDGITGSVSDVEAVRLASGPLREGGADAPERAARALVEVAHTREPSDDKTAMVIWFGGSPDERMNATSGSTDAVE</sequence>
<keyword evidence="5" id="KW-1185">Reference proteome</keyword>
<evidence type="ECO:0000259" key="3">
    <source>
        <dbReference type="Pfam" id="PF00481"/>
    </source>
</evidence>
<feature type="compositionally biased region" description="Basic and acidic residues" evidence="2">
    <location>
        <begin position="99"/>
        <end position="111"/>
    </location>
</feature>
<dbReference type="Pfam" id="PF00481">
    <property type="entry name" value="PP2C"/>
    <property type="match status" value="1"/>
</dbReference>
<dbReference type="AlphaFoldDB" id="A0A812Y9J2"/>
<keyword evidence="1" id="KW-0175">Coiled coil</keyword>
<dbReference type="Proteomes" id="UP000601435">
    <property type="component" value="Unassembled WGS sequence"/>
</dbReference>